<keyword evidence="2" id="KW-0235">DNA replication</keyword>
<dbReference type="STRING" id="503106.A0A218Z7B3"/>
<dbReference type="Pfam" id="PF00808">
    <property type="entry name" value="CBFD_NFYB_HMF"/>
    <property type="match status" value="1"/>
</dbReference>
<evidence type="ECO:0000256" key="2">
    <source>
        <dbReference type="ARBA" id="ARBA00022705"/>
    </source>
</evidence>
<dbReference type="GO" id="GO:0046982">
    <property type="term" value="F:protein heterodimerization activity"/>
    <property type="evidence" value="ECO:0007669"/>
    <property type="project" value="InterPro"/>
</dbReference>
<dbReference type="SUPFAM" id="SSF47113">
    <property type="entry name" value="Histone-fold"/>
    <property type="match status" value="1"/>
</dbReference>
<dbReference type="InterPro" id="IPR051377">
    <property type="entry name" value="DNA_Pol-Epsilon_Subunit"/>
</dbReference>
<dbReference type="GO" id="GO:0008623">
    <property type="term" value="C:CHRAC"/>
    <property type="evidence" value="ECO:0007669"/>
    <property type="project" value="TreeGrafter"/>
</dbReference>
<feature type="compositionally biased region" description="Acidic residues" evidence="6">
    <location>
        <begin position="215"/>
        <end position="276"/>
    </location>
</feature>
<dbReference type="AlphaFoldDB" id="A0A218Z7B3"/>
<organism evidence="8 9">
    <name type="scientific">Diplocarpon coronariae</name>
    <dbReference type="NCBI Taxonomy" id="2795749"/>
    <lineage>
        <taxon>Eukaryota</taxon>
        <taxon>Fungi</taxon>
        <taxon>Dikarya</taxon>
        <taxon>Ascomycota</taxon>
        <taxon>Pezizomycotina</taxon>
        <taxon>Leotiomycetes</taxon>
        <taxon>Helotiales</taxon>
        <taxon>Drepanopezizaceae</taxon>
        <taxon>Diplocarpon</taxon>
    </lineage>
</organism>
<dbReference type="GO" id="GO:0031507">
    <property type="term" value="P:heterochromatin formation"/>
    <property type="evidence" value="ECO:0007669"/>
    <property type="project" value="TreeGrafter"/>
</dbReference>
<comment type="subcellular location">
    <subcellularLocation>
        <location evidence="1">Nucleus</location>
    </subcellularLocation>
</comment>
<gene>
    <name evidence="8" type="ORF">B2J93_4513</name>
</gene>
<dbReference type="Proteomes" id="UP000242519">
    <property type="component" value="Unassembled WGS sequence"/>
</dbReference>
<evidence type="ECO:0000256" key="3">
    <source>
        <dbReference type="ARBA" id="ARBA00023242"/>
    </source>
</evidence>
<feature type="region of interest" description="Disordered" evidence="6">
    <location>
        <begin position="181"/>
        <end position="276"/>
    </location>
</feature>
<dbReference type="PANTHER" id="PTHR46172:SF1">
    <property type="entry name" value="DNA POLYMERASE EPSILON SUBUNIT 3"/>
    <property type="match status" value="1"/>
</dbReference>
<dbReference type="GO" id="GO:0006974">
    <property type="term" value="P:DNA damage response"/>
    <property type="evidence" value="ECO:0007669"/>
    <property type="project" value="TreeGrafter"/>
</dbReference>
<name>A0A218Z7B3_9HELO</name>
<evidence type="ECO:0000256" key="6">
    <source>
        <dbReference type="SAM" id="MobiDB-lite"/>
    </source>
</evidence>
<protein>
    <recommendedName>
        <fullName evidence="4">DNA polymerase epsilon subunit D</fullName>
    </recommendedName>
    <alternativeName>
        <fullName evidence="5">DNA polymerase II subunit D</fullName>
    </alternativeName>
</protein>
<evidence type="ECO:0000313" key="9">
    <source>
        <dbReference type="Proteomes" id="UP000242519"/>
    </source>
</evidence>
<dbReference type="Gene3D" id="1.10.20.10">
    <property type="entry name" value="Histone, subunit A"/>
    <property type="match status" value="1"/>
</dbReference>
<feature type="region of interest" description="Disordered" evidence="6">
    <location>
        <begin position="1"/>
        <end position="21"/>
    </location>
</feature>
<feature type="domain" description="Transcription factor CBF/NF-Y/archaeal histone" evidence="7">
    <location>
        <begin position="84"/>
        <end position="148"/>
    </location>
</feature>
<dbReference type="InterPro" id="IPR009072">
    <property type="entry name" value="Histone-fold"/>
</dbReference>
<reference evidence="8 9" key="1">
    <citation type="submission" date="2017-04" db="EMBL/GenBank/DDBJ databases">
        <title>Draft genome sequence of Marssonina coronaria NL1: causal agent of apple blotch.</title>
        <authorList>
            <person name="Cheng Q."/>
        </authorList>
    </citation>
    <scope>NUCLEOTIDE SEQUENCE [LARGE SCALE GENOMIC DNA]</scope>
    <source>
        <strain evidence="8 9">NL1</strain>
    </source>
</reference>
<evidence type="ECO:0000256" key="5">
    <source>
        <dbReference type="ARBA" id="ARBA00042096"/>
    </source>
</evidence>
<keyword evidence="3" id="KW-0539">Nucleus</keyword>
<dbReference type="InParanoid" id="A0A218Z7B3"/>
<dbReference type="FunCoup" id="A0A218Z7B3">
    <property type="interactions" value="183"/>
</dbReference>
<proteinExistence type="predicted"/>
<keyword evidence="9" id="KW-1185">Reference proteome</keyword>
<evidence type="ECO:0000256" key="1">
    <source>
        <dbReference type="ARBA" id="ARBA00004123"/>
    </source>
</evidence>
<accession>A0A218Z7B3</accession>
<evidence type="ECO:0000313" key="8">
    <source>
        <dbReference type="EMBL" id="OWP03949.1"/>
    </source>
</evidence>
<dbReference type="GO" id="GO:0008622">
    <property type="term" value="C:epsilon DNA polymerase complex"/>
    <property type="evidence" value="ECO:0007669"/>
    <property type="project" value="TreeGrafter"/>
</dbReference>
<evidence type="ECO:0000259" key="7">
    <source>
        <dbReference type="Pfam" id="PF00808"/>
    </source>
</evidence>
<dbReference type="PANTHER" id="PTHR46172">
    <property type="entry name" value="DNA POLYMERASE EPSILON SUBUNIT 3"/>
    <property type="match status" value="1"/>
</dbReference>
<sequence length="276" mass="30074">MPPRKSDASKAATGDEATPGKDAGIVNGFGVNIDVREPPYDAARCRCPRAAVVLALHHLARSKTRWNGATEWRGIGADAKQDLSMPKSIVTRLAKGVLPPNTQIQGNATIAISKSATVFVNYVASHANEHAASSSRKTITPQDIFSALDELEFPDFRNRLEAELTKYNEVQTDKRNVYRSKVANKASGTSEEEVAEDRDGQPAAKKAKLETGEAGGEELEGADDTQDEAEEEEEDGDVQDESDDEEEERLEVEERLEDIETGEVEDEALDNGEDSD</sequence>
<dbReference type="EMBL" id="MZNU01000153">
    <property type="protein sequence ID" value="OWP03949.1"/>
    <property type="molecule type" value="Genomic_DNA"/>
</dbReference>
<dbReference type="InterPro" id="IPR003958">
    <property type="entry name" value="CBFA_NFYB_domain"/>
</dbReference>
<evidence type="ECO:0000256" key="4">
    <source>
        <dbReference type="ARBA" id="ARBA00039775"/>
    </source>
</evidence>
<dbReference type="OrthoDB" id="1707486at2759"/>
<dbReference type="CDD" id="cd22928">
    <property type="entry name" value="HFD_POLE3_DPB4"/>
    <property type="match status" value="1"/>
</dbReference>
<comment type="caution">
    <text evidence="8">The sequence shown here is derived from an EMBL/GenBank/DDBJ whole genome shotgun (WGS) entry which is preliminary data.</text>
</comment>
<dbReference type="GO" id="GO:0031490">
    <property type="term" value="F:chromatin DNA binding"/>
    <property type="evidence" value="ECO:0007669"/>
    <property type="project" value="TreeGrafter"/>
</dbReference>
<dbReference type="GO" id="GO:0006272">
    <property type="term" value="P:leading strand elongation"/>
    <property type="evidence" value="ECO:0007669"/>
    <property type="project" value="TreeGrafter"/>
</dbReference>